<feature type="region of interest" description="Disordered" evidence="1">
    <location>
        <begin position="1"/>
        <end position="97"/>
    </location>
</feature>
<sequence length="336" mass="37692">MVATDPQLESPKLPADYDNGDLQPSSPSSTAPLLESLEQPMNNGNPALQSTSLSSIDSTSSFTSSEEGSSYPVTPPYRSSRTNRHAPEQLGYSPGKFDSPIHLKGYTDANWVGCPDSSHSITVSPEIVSLRRLLSVLGVAIISPTVLHDDNTSAIKIATNPVQHENTKNIKMWKKTVEWDLNQYIPSPTEPISIVIKHLPTRNGSKCYWTEQRYDVMTTNIPESLNSILMDEREYPVSYIFNSVAKKIGEKFREQYAYVDGKKNIFVPCAEKILRDNKSESDSLYVTNPNRVLDQYTMFGNGVTAKVNILKRSYSCWKFDLVKMPYEHKMEALQAK</sequence>
<evidence type="ECO:0000313" key="3">
    <source>
        <dbReference type="Proteomes" id="UP000224567"/>
    </source>
</evidence>
<feature type="compositionally biased region" description="Polar residues" evidence="1">
    <location>
        <begin position="22"/>
        <end position="31"/>
    </location>
</feature>
<dbReference type="PANTHER" id="PTHR11439">
    <property type="entry name" value="GAG-POL-RELATED RETROTRANSPOSON"/>
    <property type="match status" value="1"/>
</dbReference>
<dbReference type="Proteomes" id="UP000224567">
    <property type="component" value="Unassembled WGS sequence"/>
</dbReference>
<organism evidence="2 3">
    <name type="scientific">Capsicum baccatum</name>
    <name type="common">Peruvian pepper</name>
    <dbReference type="NCBI Taxonomy" id="33114"/>
    <lineage>
        <taxon>Eukaryota</taxon>
        <taxon>Viridiplantae</taxon>
        <taxon>Streptophyta</taxon>
        <taxon>Embryophyta</taxon>
        <taxon>Tracheophyta</taxon>
        <taxon>Spermatophyta</taxon>
        <taxon>Magnoliopsida</taxon>
        <taxon>eudicotyledons</taxon>
        <taxon>Gunneridae</taxon>
        <taxon>Pentapetalae</taxon>
        <taxon>asterids</taxon>
        <taxon>lamiids</taxon>
        <taxon>Solanales</taxon>
        <taxon>Solanaceae</taxon>
        <taxon>Solanoideae</taxon>
        <taxon>Capsiceae</taxon>
        <taxon>Capsicum</taxon>
    </lineage>
</organism>
<reference evidence="3" key="2">
    <citation type="journal article" date="2017" name="J. Anim. Genet.">
        <title>Multiple reference genome sequences of hot pepper reveal the massive evolution of plant disease resistance genes by retroduplication.</title>
        <authorList>
            <person name="Kim S."/>
            <person name="Park J."/>
            <person name="Yeom S.-I."/>
            <person name="Kim Y.-M."/>
            <person name="Seo E."/>
            <person name="Kim K.-T."/>
            <person name="Kim M.-S."/>
            <person name="Lee J.M."/>
            <person name="Cheong K."/>
            <person name="Shin H.-S."/>
            <person name="Kim S.-B."/>
            <person name="Han K."/>
            <person name="Lee J."/>
            <person name="Park M."/>
            <person name="Lee H.-A."/>
            <person name="Lee H.-Y."/>
            <person name="Lee Y."/>
            <person name="Oh S."/>
            <person name="Lee J.H."/>
            <person name="Choi E."/>
            <person name="Choi E."/>
            <person name="Lee S.E."/>
            <person name="Jeon J."/>
            <person name="Kim H."/>
            <person name="Choi G."/>
            <person name="Song H."/>
            <person name="Lee J."/>
            <person name="Lee S.-C."/>
            <person name="Kwon J.-K."/>
            <person name="Lee H.-Y."/>
            <person name="Koo N."/>
            <person name="Hong Y."/>
            <person name="Kim R.W."/>
            <person name="Kang W.-H."/>
            <person name="Huh J.H."/>
            <person name="Kang B.-C."/>
            <person name="Yang T.-J."/>
            <person name="Lee Y.-H."/>
            <person name="Bennetzen J.L."/>
            <person name="Choi D."/>
        </authorList>
    </citation>
    <scope>NUCLEOTIDE SEQUENCE [LARGE SCALE GENOMIC DNA]</scope>
    <source>
        <strain evidence="3">cv. PBC81</strain>
    </source>
</reference>
<dbReference type="CDD" id="cd09272">
    <property type="entry name" value="RNase_HI_RT_Ty1"/>
    <property type="match status" value="1"/>
</dbReference>
<evidence type="ECO:0000256" key="1">
    <source>
        <dbReference type="SAM" id="MobiDB-lite"/>
    </source>
</evidence>
<comment type="caution">
    <text evidence="2">The sequence shown here is derived from an EMBL/GenBank/DDBJ whole genome shotgun (WGS) entry which is preliminary data.</text>
</comment>
<dbReference type="AlphaFoldDB" id="A0A2G2W3L5"/>
<gene>
    <name evidence="2" type="ORF">CQW23_18662</name>
</gene>
<dbReference type="PANTHER" id="PTHR11439:SF497">
    <property type="entry name" value="CYSTEINE-RICH RLK (RECEPTOR-LIKE PROTEIN KINASE) 8"/>
    <property type="match status" value="1"/>
</dbReference>
<name>A0A2G2W3L5_CAPBA</name>
<evidence type="ECO:0000313" key="2">
    <source>
        <dbReference type="EMBL" id="PHT39808.1"/>
    </source>
</evidence>
<accession>A0A2G2W3L5</accession>
<dbReference type="OrthoDB" id="1248924at2759"/>
<reference evidence="2 3" key="1">
    <citation type="journal article" date="2017" name="Genome Biol.">
        <title>New reference genome sequences of hot pepper reveal the massive evolution of plant disease-resistance genes by retroduplication.</title>
        <authorList>
            <person name="Kim S."/>
            <person name="Park J."/>
            <person name="Yeom S.I."/>
            <person name="Kim Y.M."/>
            <person name="Seo E."/>
            <person name="Kim K.T."/>
            <person name="Kim M.S."/>
            <person name="Lee J.M."/>
            <person name="Cheong K."/>
            <person name="Shin H.S."/>
            <person name="Kim S.B."/>
            <person name="Han K."/>
            <person name="Lee J."/>
            <person name="Park M."/>
            <person name="Lee H.A."/>
            <person name="Lee H.Y."/>
            <person name="Lee Y."/>
            <person name="Oh S."/>
            <person name="Lee J.H."/>
            <person name="Choi E."/>
            <person name="Choi E."/>
            <person name="Lee S.E."/>
            <person name="Jeon J."/>
            <person name="Kim H."/>
            <person name="Choi G."/>
            <person name="Song H."/>
            <person name="Lee J."/>
            <person name="Lee S.C."/>
            <person name="Kwon J.K."/>
            <person name="Lee H.Y."/>
            <person name="Koo N."/>
            <person name="Hong Y."/>
            <person name="Kim R.W."/>
            <person name="Kang W.H."/>
            <person name="Huh J.H."/>
            <person name="Kang B.C."/>
            <person name="Yang T.J."/>
            <person name="Lee Y.H."/>
            <person name="Bennetzen J.L."/>
            <person name="Choi D."/>
        </authorList>
    </citation>
    <scope>NUCLEOTIDE SEQUENCE [LARGE SCALE GENOMIC DNA]</scope>
    <source>
        <strain evidence="3">cv. PBC81</strain>
    </source>
</reference>
<feature type="compositionally biased region" description="Polar residues" evidence="1">
    <location>
        <begin position="39"/>
        <end position="49"/>
    </location>
</feature>
<protein>
    <submittedName>
        <fullName evidence="2">Uncharacterized protein</fullName>
    </submittedName>
</protein>
<dbReference type="EMBL" id="MLFT02000008">
    <property type="protein sequence ID" value="PHT39808.1"/>
    <property type="molecule type" value="Genomic_DNA"/>
</dbReference>
<keyword evidence="3" id="KW-1185">Reference proteome</keyword>
<feature type="compositionally biased region" description="Low complexity" evidence="1">
    <location>
        <begin position="50"/>
        <end position="70"/>
    </location>
</feature>
<proteinExistence type="predicted"/>